<dbReference type="AlphaFoldDB" id="A0AAW8C933"/>
<evidence type="ECO:0008006" key="3">
    <source>
        <dbReference type="Google" id="ProtNLM"/>
    </source>
</evidence>
<gene>
    <name evidence="1" type="ORF">QJU57_04360</name>
</gene>
<sequence length="356" mass="41412">MMSKAVNAGVDAQIGFEQQRNTAIFLLLENYDTLRDKEFFISIEHHDDFLFAFTTNGDISEVEAYQSKKKNSGIWRINNAFLEIIGKILQTGKSLKNDSHPKTSDYNHKLYFISNQISQLKASKKYQKTDQENEIGVGVQNQIQPFNKLPLGIQETVKENLQKFTNNFAELDNFIIQFIDFPFQPKSQTEILIGKIYSKFSVVCPKSALCLLNELFDEVGQTYNQAGQVSLADISKQVSSREIKKAISIITDEQKTFNLWRENAKDFSQHMNLTVHDQKNSEATIGKTFEYLKDFNNLDHQKIQLYVKENNLQHLHYDEIHIVKDYVDQVKKQHNLNITEKDIFWTCLCSYVQYYQ</sequence>
<reference evidence="1 2" key="1">
    <citation type="journal article" date="2023" name="Front. Microbiol.">
        <title>Phylogeography and host specificity of Pasteurellaceae pathogenic to sea-farmed fish in the north-east Atlantic.</title>
        <authorList>
            <person name="Gulla S."/>
            <person name="Colquhoun D.J."/>
            <person name="Olsen A.B."/>
            <person name="Spilsberg B."/>
            <person name="Lagesen K."/>
            <person name="Aakesson C.P."/>
            <person name="Strom S."/>
            <person name="Manji F."/>
            <person name="Birkbeck T.H."/>
            <person name="Nilsen H.K."/>
        </authorList>
    </citation>
    <scope>NUCLEOTIDE SEQUENCE [LARGE SCALE GENOMIC DNA]</scope>
    <source>
        <strain evidence="1 2">NVIB3131</strain>
    </source>
</reference>
<dbReference type="Proteomes" id="UP001226020">
    <property type="component" value="Unassembled WGS sequence"/>
</dbReference>
<dbReference type="EMBL" id="JASAXT010000006">
    <property type="protein sequence ID" value="MDP8148316.1"/>
    <property type="molecule type" value="Genomic_DNA"/>
</dbReference>
<proteinExistence type="predicted"/>
<accession>A0AAW8C933</accession>
<evidence type="ECO:0000313" key="2">
    <source>
        <dbReference type="Proteomes" id="UP001226020"/>
    </source>
</evidence>
<protein>
    <recommendedName>
        <fullName evidence="3">CD-NTase associated protein 4-like DNA endonuclease domain-containing protein</fullName>
    </recommendedName>
</protein>
<organism evidence="1 2">
    <name type="scientific">Phocoenobacter atlanticus subsp. atlanticus</name>
    <dbReference type="NCBI Taxonomy" id="3061285"/>
    <lineage>
        <taxon>Bacteria</taxon>
        <taxon>Pseudomonadati</taxon>
        <taxon>Pseudomonadota</taxon>
        <taxon>Gammaproteobacteria</taxon>
        <taxon>Pasteurellales</taxon>
        <taxon>Pasteurellaceae</taxon>
        <taxon>Phocoenobacter</taxon>
        <taxon>Phocoenobacter atlanticus</taxon>
    </lineage>
</organism>
<name>A0AAW8C933_9PAST</name>
<evidence type="ECO:0000313" key="1">
    <source>
        <dbReference type="EMBL" id="MDP8148316.1"/>
    </source>
</evidence>
<comment type="caution">
    <text evidence="1">The sequence shown here is derived from an EMBL/GenBank/DDBJ whole genome shotgun (WGS) entry which is preliminary data.</text>
</comment>
<dbReference type="RefSeq" id="WP_306351528.1">
    <property type="nucleotide sequence ID" value="NZ_JASAWV010000006.1"/>
</dbReference>
<keyword evidence="2" id="KW-1185">Reference proteome</keyword>